<accession>A0ABS6RZB0</accession>
<dbReference type="PANTHER" id="PTHR43065:SF10">
    <property type="entry name" value="PEROXIDE STRESS-ACTIVATED HISTIDINE KINASE MAK3"/>
    <property type="match status" value="1"/>
</dbReference>
<proteinExistence type="predicted"/>
<evidence type="ECO:0000313" key="13">
    <source>
        <dbReference type="Proteomes" id="UP001196980"/>
    </source>
</evidence>
<evidence type="ECO:0000256" key="6">
    <source>
        <dbReference type="ARBA" id="ARBA00022777"/>
    </source>
</evidence>
<dbReference type="SMART" id="SM00388">
    <property type="entry name" value="HisKA"/>
    <property type="match status" value="1"/>
</dbReference>
<evidence type="ECO:0000256" key="10">
    <source>
        <dbReference type="SAM" id="Phobius"/>
    </source>
</evidence>
<keyword evidence="3" id="KW-0597">Phosphoprotein</keyword>
<feature type="domain" description="Histidine kinase" evidence="11">
    <location>
        <begin position="401"/>
        <end position="631"/>
    </location>
</feature>
<dbReference type="SMART" id="SM00387">
    <property type="entry name" value="HATPase_c"/>
    <property type="match status" value="1"/>
</dbReference>
<keyword evidence="10" id="KW-0812">Transmembrane</keyword>
<dbReference type="CDD" id="cd00082">
    <property type="entry name" value="HisKA"/>
    <property type="match status" value="1"/>
</dbReference>
<dbReference type="Pfam" id="PF00512">
    <property type="entry name" value="HisKA"/>
    <property type="match status" value="1"/>
</dbReference>
<comment type="caution">
    <text evidence="12">The sequence shown here is derived from an EMBL/GenBank/DDBJ whole genome shotgun (WGS) entry which is preliminary data.</text>
</comment>
<evidence type="ECO:0000256" key="7">
    <source>
        <dbReference type="ARBA" id="ARBA00022840"/>
    </source>
</evidence>
<evidence type="ECO:0000256" key="4">
    <source>
        <dbReference type="ARBA" id="ARBA00022679"/>
    </source>
</evidence>
<keyword evidence="13" id="KW-1185">Reference proteome</keyword>
<evidence type="ECO:0000256" key="5">
    <source>
        <dbReference type="ARBA" id="ARBA00022741"/>
    </source>
</evidence>
<comment type="catalytic activity">
    <reaction evidence="1">
        <text>ATP + protein L-histidine = ADP + protein N-phospho-L-histidine.</text>
        <dbReference type="EC" id="2.7.13.3"/>
    </reaction>
</comment>
<keyword evidence="10" id="KW-1133">Transmembrane helix</keyword>
<keyword evidence="4" id="KW-0808">Transferase</keyword>
<keyword evidence="5" id="KW-0547">Nucleotide-binding</keyword>
<evidence type="ECO:0000259" key="11">
    <source>
        <dbReference type="PROSITE" id="PS50109"/>
    </source>
</evidence>
<feature type="transmembrane region" description="Helical" evidence="10">
    <location>
        <begin position="293"/>
        <end position="312"/>
    </location>
</feature>
<evidence type="ECO:0000256" key="1">
    <source>
        <dbReference type="ARBA" id="ARBA00000085"/>
    </source>
</evidence>
<dbReference type="RefSeq" id="WP_218252613.1">
    <property type="nucleotide sequence ID" value="NZ_JABXWD010000178.1"/>
</dbReference>
<dbReference type="Pfam" id="PF02518">
    <property type="entry name" value="HATPase_c"/>
    <property type="match status" value="1"/>
</dbReference>
<keyword evidence="8" id="KW-0902">Two-component regulatory system</keyword>
<keyword evidence="10" id="KW-0472">Membrane</keyword>
<keyword evidence="6" id="KW-0418">Kinase</keyword>
<organism evidence="12 13">
    <name type="scientific">Candidatus Magnetobacterium casense</name>
    <dbReference type="NCBI Taxonomy" id="1455061"/>
    <lineage>
        <taxon>Bacteria</taxon>
        <taxon>Pseudomonadati</taxon>
        <taxon>Nitrospirota</taxon>
        <taxon>Thermodesulfovibrionia</taxon>
        <taxon>Thermodesulfovibrionales</taxon>
        <taxon>Candidatus Magnetobacteriaceae</taxon>
        <taxon>Candidatus Magnetobacterium</taxon>
    </lineage>
</organism>
<evidence type="ECO:0000256" key="2">
    <source>
        <dbReference type="ARBA" id="ARBA00012438"/>
    </source>
</evidence>
<dbReference type="PROSITE" id="PS50109">
    <property type="entry name" value="HIS_KIN"/>
    <property type="match status" value="1"/>
</dbReference>
<feature type="coiled-coil region" evidence="9">
    <location>
        <begin position="362"/>
        <end position="392"/>
    </location>
</feature>
<dbReference type="EMBL" id="JABXWD010000178">
    <property type="protein sequence ID" value="MBV6341984.1"/>
    <property type="molecule type" value="Genomic_DNA"/>
</dbReference>
<dbReference type="InterPro" id="IPR003594">
    <property type="entry name" value="HATPase_dom"/>
</dbReference>
<sequence>MDLSAQRRHSILWDNVSLTIKIAAIMVILGVTLLLVLGHIHRKMMAEIFNAQLHKQLESQSKENRQMFDRYFLSYQHSVGALANDYDLIAYVKNASWDGGKPINTDGEHELPPWLPKASVLKFYVGFDYAMLYDKGGTLRGAYNATDDPLPAEFRELTPLRLYPGQSYMKRFDGASYVLASKDVKDATGNKMAVLVIAHHINHNLLTDAMGPLNYENTVVLAGATDHAIVASNKPDLMPNATKVEDLKDKFIFGGKHFLDYGEDEVHLMLVSVISMDEVKELRTNVLSGNLRFNIITAVALILSFVVIMLYITMRIRKLDDYVADVSKAHLGLQPLESMGGDQLRVLERRFHRLFDELMTSRSQIERRASDMEKLNDELKETTAQLIQSAKLSALGELTAGVAHELNQPLNGIKIVCQSVIKDIQKGRHNTGELQTDLTDIVEQVDKMAAIIDHMRIFTRRTEVMSMELIDINTVVEGPFKLLGQQLKLSGIDVIKNMAPDLPRINGDIIRLEQVFINLINNAKNALKNVPETDSPTDKTLKVTTCLTTNSNLPSCPNVIVVEVEDNGPGIPESIRDKIFQPFFTTNDPGKGTGLGLSVSKKIVDEHGGMISVQSDAGRATIFRVVLPIAEKKP</sequence>
<gene>
    <name evidence="12" type="ORF">HWQ67_10340</name>
</gene>
<evidence type="ECO:0000313" key="12">
    <source>
        <dbReference type="EMBL" id="MBV6341984.1"/>
    </source>
</evidence>
<feature type="transmembrane region" description="Helical" evidence="10">
    <location>
        <begin position="20"/>
        <end position="40"/>
    </location>
</feature>
<reference evidence="12 13" key="1">
    <citation type="journal article" date="2020" name="J Geophys Res Biogeosci">
        <title>Magnetotaxis as an Adaptation to Enable Bacterial Shuttling of Microbial Sulfur and Sulfur Cycling Across Aquatic Oxic#Anoxic Interfaces.</title>
        <authorList>
            <person name="Li J."/>
            <person name="Liu P."/>
            <person name="Wang J."/>
            <person name="Roberts A.P."/>
            <person name="Pan Y."/>
        </authorList>
    </citation>
    <scope>NUCLEOTIDE SEQUENCE [LARGE SCALE GENOMIC DNA]</scope>
    <source>
        <strain evidence="12 13">MYR-1_YQ</strain>
    </source>
</reference>
<name>A0ABS6RZB0_9BACT</name>
<protein>
    <recommendedName>
        <fullName evidence="2">histidine kinase</fullName>
        <ecNumber evidence="2">2.7.13.3</ecNumber>
    </recommendedName>
</protein>
<keyword evidence="9" id="KW-0175">Coiled coil</keyword>
<dbReference type="Proteomes" id="UP001196980">
    <property type="component" value="Unassembled WGS sequence"/>
</dbReference>
<dbReference type="PANTHER" id="PTHR43065">
    <property type="entry name" value="SENSOR HISTIDINE KINASE"/>
    <property type="match status" value="1"/>
</dbReference>
<evidence type="ECO:0000256" key="8">
    <source>
        <dbReference type="ARBA" id="ARBA00023012"/>
    </source>
</evidence>
<dbReference type="EC" id="2.7.13.3" evidence="2"/>
<evidence type="ECO:0000256" key="9">
    <source>
        <dbReference type="SAM" id="Coils"/>
    </source>
</evidence>
<dbReference type="InterPro" id="IPR005467">
    <property type="entry name" value="His_kinase_dom"/>
</dbReference>
<dbReference type="InterPro" id="IPR003661">
    <property type="entry name" value="HisK_dim/P_dom"/>
</dbReference>
<evidence type="ECO:0000256" key="3">
    <source>
        <dbReference type="ARBA" id="ARBA00022553"/>
    </source>
</evidence>
<keyword evidence="7" id="KW-0067">ATP-binding</keyword>